<dbReference type="NCBIfam" id="TIGR00057">
    <property type="entry name" value="L-threonylcarbamoyladenylate synthase"/>
    <property type="match status" value="1"/>
</dbReference>
<keyword evidence="7" id="KW-0548">Nucleotidyltransferase</keyword>
<comment type="catalytic activity">
    <reaction evidence="11">
        <text>L-threonine + hydrogencarbonate + ATP = L-threonylcarbamoyladenylate + diphosphate + H2O</text>
        <dbReference type="Rhea" id="RHEA:36407"/>
        <dbReference type="ChEBI" id="CHEBI:15377"/>
        <dbReference type="ChEBI" id="CHEBI:17544"/>
        <dbReference type="ChEBI" id="CHEBI:30616"/>
        <dbReference type="ChEBI" id="CHEBI:33019"/>
        <dbReference type="ChEBI" id="CHEBI:57926"/>
        <dbReference type="ChEBI" id="CHEBI:73682"/>
        <dbReference type="EC" id="2.7.7.87"/>
    </reaction>
</comment>
<dbReference type="InterPro" id="IPR050156">
    <property type="entry name" value="TC-AMP_synthase_SUA5"/>
</dbReference>
<evidence type="ECO:0000256" key="4">
    <source>
        <dbReference type="ARBA" id="ARBA00022490"/>
    </source>
</evidence>
<keyword evidence="6" id="KW-0819">tRNA processing</keyword>
<dbReference type="GO" id="GO:0006450">
    <property type="term" value="P:regulation of translational fidelity"/>
    <property type="evidence" value="ECO:0007669"/>
    <property type="project" value="TreeGrafter"/>
</dbReference>
<dbReference type="GO" id="GO:0003725">
    <property type="term" value="F:double-stranded RNA binding"/>
    <property type="evidence" value="ECO:0007669"/>
    <property type="project" value="InterPro"/>
</dbReference>
<dbReference type="HOGENOM" id="CLU_031397_3_1_7"/>
<evidence type="ECO:0000313" key="14">
    <source>
        <dbReference type="Proteomes" id="UP000002430"/>
    </source>
</evidence>
<dbReference type="GO" id="GO:0008033">
    <property type="term" value="P:tRNA processing"/>
    <property type="evidence" value="ECO:0007669"/>
    <property type="project" value="UniProtKB-KW"/>
</dbReference>
<dbReference type="Gene3D" id="3.90.870.10">
    <property type="entry name" value="DHBP synthase"/>
    <property type="match status" value="1"/>
</dbReference>
<dbReference type="EC" id="2.7.7.87" evidence="3"/>
<dbReference type="Pfam" id="PF01300">
    <property type="entry name" value="Sua5_yciO_yrdC"/>
    <property type="match status" value="1"/>
</dbReference>
<evidence type="ECO:0000256" key="6">
    <source>
        <dbReference type="ARBA" id="ARBA00022694"/>
    </source>
</evidence>
<dbReference type="PANTHER" id="PTHR17490:SF16">
    <property type="entry name" value="THREONYLCARBAMOYL-AMP SYNTHASE"/>
    <property type="match status" value="1"/>
</dbReference>
<evidence type="ECO:0000256" key="7">
    <source>
        <dbReference type="ARBA" id="ARBA00022695"/>
    </source>
</evidence>
<evidence type="ECO:0000256" key="3">
    <source>
        <dbReference type="ARBA" id="ARBA00012584"/>
    </source>
</evidence>
<dbReference type="EMBL" id="AM180252">
    <property type="protein sequence ID" value="CAJ54943.1"/>
    <property type="molecule type" value="Genomic_DNA"/>
</dbReference>
<accession>Q1MPY4</accession>
<dbReference type="OrthoDB" id="9814580at2"/>
<evidence type="ECO:0000256" key="9">
    <source>
        <dbReference type="ARBA" id="ARBA00022840"/>
    </source>
</evidence>
<keyword evidence="14" id="KW-1185">Reference proteome</keyword>
<dbReference type="PROSITE" id="PS51163">
    <property type="entry name" value="YRDC"/>
    <property type="match status" value="1"/>
</dbReference>
<dbReference type="PANTHER" id="PTHR17490">
    <property type="entry name" value="SUA5"/>
    <property type="match status" value="1"/>
</dbReference>
<evidence type="ECO:0000256" key="8">
    <source>
        <dbReference type="ARBA" id="ARBA00022741"/>
    </source>
</evidence>
<evidence type="ECO:0000256" key="1">
    <source>
        <dbReference type="ARBA" id="ARBA00004496"/>
    </source>
</evidence>
<sequence>MLKIISLKEAVNFINQGKLIIFPTETFFGLGCKIFNNEDTIQQIFIAKQRAINMPLPLIIGNWEQLTITAEVPQIIYPLLQHFWPGALSIVLNAKKNISPYITASTQKVAVRLSSHPIAKEIADLVGEPIIATSANINKNPPVTKITQLDIRLYPYIEGIIDIPPIPTGGLPSTLIELHPNNTISILREGIIKSNKVKEKAAELCGIISL</sequence>
<dbReference type="RefSeq" id="WP_011526972.1">
    <property type="nucleotide sequence ID" value="NC_008011.1"/>
</dbReference>
<dbReference type="KEGG" id="lip:LI0889"/>
<evidence type="ECO:0000313" key="13">
    <source>
        <dbReference type="EMBL" id="CAJ54943.1"/>
    </source>
</evidence>
<keyword evidence="4" id="KW-0963">Cytoplasm</keyword>
<proteinExistence type="inferred from homology"/>
<dbReference type="Proteomes" id="UP000002430">
    <property type="component" value="Chromosome"/>
</dbReference>
<keyword evidence="9" id="KW-0067">ATP-binding</keyword>
<dbReference type="STRING" id="363253.LI0889"/>
<evidence type="ECO:0000256" key="11">
    <source>
        <dbReference type="ARBA" id="ARBA00048366"/>
    </source>
</evidence>
<evidence type="ECO:0000259" key="12">
    <source>
        <dbReference type="PROSITE" id="PS51163"/>
    </source>
</evidence>
<dbReference type="GO" id="GO:0005524">
    <property type="term" value="F:ATP binding"/>
    <property type="evidence" value="ECO:0007669"/>
    <property type="project" value="UniProtKB-KW"/>
</dbReference>
<keyword evidence="5" id="KW-0808">Transferase</keyword>
<evidence type="ECO:0000256" key="5">
    <source>
        <dbReference type="ARBA" id="ARBA00022679"/>
    </source>
</evidence>
<evidence type="ECO:0000256" key="10">
    <source>
        <dbReference type="ARBA" id="ARBA00029774"/>
    </source>
</evidence>
<dbReference type="eggNOG" id="COG0009">
    <property type="taxonomic scope" value="Bacteria"/>
</dbReference>
<name>Q1MPY4_LAWIP</name>
<comment type="similarity">
    <text evidence="2">Belongs to the SUA5 family.</text>
</comment>
<reference evidence="13 14" key="1">
    <citation type="submission" date="2005-11" db="EMBL/GenBank/DDBJ databases">
        <title>The complete genome sequence of Lawsonia intracellularis: the causative agent of proliferative enteropathy.</title>
        <authorList>
            <person name="Kaur K."/>
            <person name="Zhang Q."/>
            <person name="Beckler D."/>
            <person name="Munir S."/>
            <person name="Li L."/>
            <person name="Kinsley K."/>
            <person name="Herron L."/>
            <person name="Peterson A."/>
            <person name="May B."/>
            <person name="Singh S."/>
            <person name="Gebhart C."/>
            <person name="Kapur V."/>
        </authorList>
    </citation>
    <scope>NUCLEOTIDE SEQUENCE [LARGE SCALE GENOMIC DNA]</scope>
    <source>
        <strain evidence="13 14">PHE/MN1-00</strain>
    </source>
</reference>
<dbReference type="GO" id="GO:0005737">
    <property type="term" value="C:cytoplasm"/>
    <property type="evidence" value="ECO:0007669"/>
    <property type="project" value="UniProtKB-SubCell"/>
</dbReference>
<feature type="domain" description="YrdC-like" evidence="12">
    <location>
        <begin position="4"/>
        <end position="192"/>
    </location>
</feature>
<dbReference type="InterPro" id="IPR017945">
    <property type="entry name" value="DHBP_synth_RibB-like_a/b_dom"/>
</dbReference>
<gene>
    <name evidence="13" type="ordered locus">LI0889</name>
</gene>
<organism evidence="13 14">
    <name type="scientific">Lawsonia intracellularis (strain PHE/MN1-00)</name>
    <dbReference type="NCBI Taxonomy" id="363253"/>
    <lineage>
        <taxon>Bacteria</taxon>
        <taxon>Pseudomonadati</taxon>
        <taxon>Thermodesulfobacteriota</taxon>
        <taxon>Desulfovibrionia</taxon>
        <taxon>Desulfovibrionales</taxon>
        <taxon>Desulfovibrionaceae</taxon>
        <taxon>Lawsonia</taxon>
    </lineage>
</organism>
<keyword evidence="8" id="KW-0547">Nucleotide-binding</keyword>
<dbReference type="GO" id="GO:0061710">
    <property type="term" value="F:L-threonylcarbamoyladenylate synthase"/>
    <property type="evidence" value="ECO:0007669"/>
    <property type="project" value="UniProtKB-EC"/>
</dbReference>
<dbReference type="InterPro" id="IPR006070">
    <property type="entry name" value="Sua5-like_dom"/>
</dbReference>
<comment type="subcellular location">
    <subcellularLocation>
        <location evidence="1">Cytoplasm</location>
    </subcellularLocation>
</comment>
<dbReference type="SUPFAM" id="SSF55821">
    <property type="entry name" value="YrdC/RibB"/>
    <property type="match status" value="1"/>
</dbReference>
<protein>
    <recommendedName>
        <fullName evidence="10">L-threonylcarbamoyladenylate synthase</fullName>
        <ecNumber evidence="3">2.7.7.87</ecNumber>
    </recommendedName>
    <alternativeName>
        <fullName evidence="10">L-threonylcarbamoyladenylate synthase</fullName>
    </alternativeName>
</protein>
<dbReference type="AlphaFoldDB" id="Q1MPY4"/>
<dbReference type="GO" id="GO:0000049">
    <property type="term" value="F:tRNA binding"/>
    <property type="evidence" value="ECO:0007669"/>
    <property type="project" value="TreeGrafter"/>
</dbReference>
<evidence type="ECO:0000256" key="2">
    <source>
        <dbReference type="ARBA" id="ARBA00007663"/>
    </source>
</evidence>